<dbReference type="RefSeq" id="WP_382365303.1">
    <property type="nucleotide sequence ID" value="NZ_JBHLWV010000026.1"/>
</dbReference>
<dbReference type="InterPro" id="IPR001650">
    <property type="entry name" value="Helicase_C-like"/>
</dbReference>
<gene>
    <name evidence="6" type="ORF">ACFFJD_14315</name>
</gene>
<organism evidence="6 7">
    <name type="scientific">Gordonia phosphorivorans</name>
    <dbReference type="NCBI Taxonomy" id="1056982"/>
    <lineage>
        <taxon>Bacteria</taxon>
        <taxon>Bacillati</taxon>
        <taxon>Actinomycetota</taxon>
        <taxon>Actinomycetes</taxon>
        <taxon>Mycobacteriales</taxon>
        <taxon>Gordoniaceae</taxon>
        <taxon>Gordonia</taxon>
    </lineage>
</organism>
<dbReference type="InterPro" id="IPR014001">
    <property type="entry name" value="Helicase_ATP-bd"/>
</dbReference>
<dbReference type="Pfam" id="PF00271">
    <property type="entry name" value="Helicase_C"/>
    <property type="match status" value="1"/>
</dbReference>
<dbReference type="CDD" id="cd18793">
    <property type="entry name" value="SF2_C_SNF"/>
    <property type="match status" value="1"/>
</dbReference>
<keyword evidence="7" id="KW-1185">Reference proteome</keyword>
<dbReference type="InterPro" id="IPR000330">
    <property type="entry name" value="SNF2_N"/>
</dbReference>
<dbReference type="Proteomes" id="UP001589783">
    <property type="component" value="Unassembled WGS sequence"/>
</dbReference>
<keyword evidence="2" id="KW-0862">Zinc</keyword>
<dbReference type="InterPro" id="IPR049730">
    <property type="entry name" value="SNF2/RAD54-like_C"/>
</dbReference>
<dbReference type="Gene3D" id="3.40.50.10810">
    <property type="entry name" value="Tandem AAA-ATPase domain"/>
    <property type="match status" value="1"/>
</dbReference>
<name>A0ABV6HAW9_9ACTN</name>
<dbReference type="SMART" id="SM00490">
    <property type="entry name" value="HELICc"/>
    <property type="match status" value="1"/>
</dbReference>
<evidence type="ECO:0000313" key="6">
    <source>
        <dbReference type="EMBL" id="MFC0316024.1"/>
    </source>
</evidence>
<feature type="domain" description="SWIM-type" evidence="3">
    <location>
        <begin position="58"/>
        <end position="97"/>
    </location>
</feature>
<comment type="caution">
    <text evidence="6">The sequence shown here is derived from an EMBL/GenBank/DDBJ whole genome shotgun (WGS) entry which is preliminary data.</text>
</comment>
<dbReference type="PROSITE" id="PS50966">
    <property type="entry name" value="ZF_SWIM"/>
    <property type="match status" value="1"/>
</dbReference>
<dbReference type="EMBL" id="JBHLWV010000026">
    <property type="protein sequence ID" value="MFC0316024.1"/>
    <property type="molecule type" value="Genomic_DNA"/>
</dbReference>
<dbReference type="InterPro" id="IPR007527">
    <property type="entry name" value="Znf_SWIM"/>
</dbReference>
<dbReference type="SMART" id="SM00487">
    <property type="entry name" value="DEXDc"/>
    <property type="match status" value="1"/>
</dbReference>
<keyword evidence="2" id="KW-0479">Metal-binding</keyword>
<reference evidence="6 7" key="1">
    <citation type="submission" date="2024-09" db="EMBL/GenBank/DDBJ databases">
        <authorList>
            <person name="Sun Q."/>
            <person name="Mori K."/>
        </authorList>
    </citation>
    <scope>NUCLEOTIDE SEQUENCE [LARGE SCALE GENOMIC DNA]</scope>
    <source>
        <strain evidence="6 7">CCM 7957</strain>
    </source>
</reference>
<dbReference type="InterPro" id="IPR027417">
    <property type="entry name" value="P-loop_NTPase"/>
</dbReference>
<dbReference type="InterPro" id="IPR038718">
    <property type="entry name" value="SNF2-like_sf"/>
</dbReference>
<protein>
    <submittedName>
        <fullName evidence="6">SNF2-related protein</fullName>
    </submittedName>
</protein>
<evidence type="ECO:0000259" key="5">
    <source>
        <dbReference type="PROSITE" id="PS51194"/>
    </source>
</evidence>
<accession>A0ABV6HAW9</accession>
<dbReference type="PROSITE" id="PS51194">
    <property type="entry name" value="HELICASE_CTER"/>
    <property type="match status" value="1"/>
</dbReference>
<evidence type="ECO:0000313" key="7">
    <source>
        <dbReference type="Proteomes" id="UP001589783"/>
    </source>
</evidence>
<evidence type="ECO:0000259" key="4">
    <source>
        <dbReference type="PROSITE" id="PS51192"/>
    </source>
</evidence>
<dbReference type="Gene3D" id="3.40.50.300">
    <property type="entry name" value="P-loop containing nucleotide triphosphate hydrolases"/>
    <property type="match status" value="1"/>
</dbReference>
<proteinExistence type="predicted"/>
<evidence type="ECO:0000256" key="2">
    <source>
        <dbReference type="PROSITE-ProRule" id="PRU00325"/>
    </source>
</evidence>
<dbReference type="PANTHER" id="PTHR10799">
    <property type="entry name" value="SNF2/RAD54 HELICASE FAMILY"/>
    <property type="match status" value="1"/>
</dbReference>
<keyword evidence="1" id="KW-0378">Hydrolase</keyword>
<dbReference type="SUPFAM" id="SSF52540">
    <property type="entry name" value="P-loop containing nucleoside triphosphate hydrolases"/>
    <property type="match status" value="2"/>
</dbReference>
<feature type="domain" description="Helicase ATP-binding" evidence="4">
    <location>
        <begin position="642"/>
        <end position="804"/>
    </location>
</feature>
<keyword evidence="2" id="KW-0863">Zinc-finger</keyword>
<dbReference type="Pfam" id="PF00176">
    <property type="entry name" value="SNF2-rel_dom"/>
    <property type="match status" value="1"/>
</dbReference>
<dbReference type="PROSITE" id="PS51192">
    <property type="entry name" value="HELICASE_ATP_BIND_1"/>
    <property type="match status" value="1"/>
</dbReference>
<evidence type="ECO:0000259" key="3">
    <source>
        <dbReference type="PROSITE" id="PS50966"/>
    </source>
</evidence>
<evidence type="ECO:0000256" key="1">
    <source>
        <dbReference type="ARBA" id="ARBA00022801"/>
    </source>
</evidence>
<sequence length="1093" mass="119428">MIARSWSTTQAEQALSHLPIPDVLRGRGYAGQDRISAVEWLSPTVLRGICRGSGTNRYHCTVSLRTAHGKVVDASGRCTCPVATDCKHCAALILTAVDEPSSAAWRTLLREVQAGPAGPVEKRPVALRVDVDRDENDALRIALRPVVRQPDHTWTPHLPWSVALAGDADGYDNAGFLSLAAIAAAYYPGRPLRARGAPAPAPATLLLADAPHAVWRALRDAIDGGLPVIATGLADRIASTDEFAVAYRVDPHHDGAALTAHLTLAGESVADTAAALLGTPVTAAAVLDERTLHLGVLEQLTPTEADLLAGGELQIPTADFAEFTAALGELTARRTVALPERGLLPPEVSAPFPLLLIEVEESGSRTRWRTGYLVDGLRRDFDPAIPERTVGLRDVDAETEMWESVRPELELFCGSVGRWGDALEARLRGAVHRRGARIGELRPRPTPPEATVEDLLIPLGLSLPETAVLCAETLPDLTASGLIHVDISGATRDFRAADNIALDFQAAGAYEWLDLSITVLIDDQPVPLAAVIDALAHDETQLVLADGTYFPLDDPQLVQLKELLEEAREMGDLDGNRVRTPQANASLWDELLGLGTVDEQLEQWHDRLRRLARATPPEPVPVPAALEATLRGYQHDGLDWLSFLWDNQIGGILADDMGLGKTVQTLALLTRVTADAPRARFLVVAPTSVIGNWAAETARFAPGLRVATITATQKRTGRPLTEQIADANVVITSYALLRIDVDAFVDVEWDGAVFDEAQFLKNHHSKTHQAARRIGTPFKLAITGTPMENNMMELWSLVSMVAPGMYPSPQKFRDHFVAPIELGTHPDRLAALRRRLKPIMLRRTKDQVAADLPPKQDSVVTLPLNARHRKVYDLFLNRERQRVLGLLANWQENQVQILQSLTRMRQLSLHPGLVDDEHAGLSSSKIDYLAEHLPVLIDEGHSALVFSSFTGFLQLIAQELSDRGVQYSYLDGSMSTRRRQEAIDRFTGGQTGVFLISLKAGGFGLNLTAADYCFVADPWWNPAAEAQAVDRAHRIGQERPVTVYRLVSEGTIEEKVIELQEHKRALFDALIDDGEQFSGKLSAEDVRRLVTDD</sequence>
<feature type="domain" description="Helicase C-terminal" evidence="5">
    <location>
        <begin position="928"/>
        <end position="1075"/>
    </location>
</feature>